<dbReference type="EMBL" id="BMAW01107348">
    <property type="protein sequence ID" value="GFT28855.1"/>
    <property type="molecule type" value="Genomic_DNA"/>
</dbReference>
<comment type="caution">
    <text evidence="1">The sequence shown here is derived from an EMBL/GenBank/DDBJ whole genome shotgun (WGS) entry which is preliminary data.</text>
</comment>
<dbReference type="OrthoDB" id="6765241at2759"/>
<keyword evidence="2" id="KW-1185">Reference proteome</keyword>
<name>A0A8X6NRZ5_NEPPI</name>
<evidence type="ECO:0000313" key="2">
    <source>
        <dbReference type="Proteomes" id="UP000887013"/>
    </source>
</evidence>
<sequence>MLSTIFRRLKSPRCHRIESACVCFPTEGIENSRRLFYSPFHLSEPEKKNTGLRFLVDSCADMSLIPAISVHTLRINDFKLYATNVSENS</sequence>
<evidence type="ECO:0000313" key="1">
    <source>
        <dbReference type="EMBL" id="GFT28855.1"/>
    </source>
</evidence>
<dbReference type="Proteomes" id="UP000887013">
    <property type="component" value="Unassembled WGS sequence"/>
</dbReference>
<organism evidence="1 2">
    <name type="scientific">Nephila pilipes</name>
    <name type="common">Giant wood spider</name>
    <name type="synonym">Nephila maculata</name>
    <dbReference type="NCBI Taxonomy" id="299642"/>
    <lineage>
        <taxon>Eukaryota</taxon>
        <taxon>Metazoa</taxon>
        <taxon>Ecdysozoa</taxon>
        <taxon>Arthropoda</taxon>
        <taxon>Chelicerata</taxon>
        <taxon>Arachnida</taxon>
        <taxon>Araneae</taxon>
        <taxon>Araneomorphae</taxon>
        <taxon>Entelegynae</taxon>
        <taxon>Araneoidea</taxon>
        <taxon>Nephilidae</taxon>
        <taxon>Nephila</taxon>
    </lineage>
</organism>
<reference evidence="1" key="1">
    <citation type="submission" date="2020-08" db="EMBL/GenBank/DDBJ databases">
        <title>Multicomponent nature underlies the extraordinary mechanical properties of spider dragline silk.</title>
        <authorList>
            <person name="Kono N."/>
            <person name="Nakamura H."/>
            <person name="Mori M."/>
            <person name="Yoshida Y."/>
            <person name="Ohtoshi R."/>
            <person name="Malay A.D."/>
            <person name="Moran D.A.P."/>
            <person name="Tomita M."/>
            <person name="Numata K."/>
            <person name="Arakawa K."/>
        </authorList>
    </citation>
    <scope>NUCLEOTIDE SEQUENCE</scope>
</reference>
<protein>
    <submittedName>
        <fullName evidence="1">Uncharacterized protein</fullName>
    </submittedName>
</protein>
<dbReference type="AlphaFoldDB" id="A0A8X6NRZ5"/>
<proteinExistence type="predicted"/>
<accession>A0A8X6NRZ5</accession>
<gene>
    <name evidence="1" type="ORF">NPIL_697681</name>
</gene>